<feature type="transmembrane region" description="Helical" evidence="8">
    <location>
        <begin position="409"/>
        <end position="431"/>
    </location>
</feature>
<feature type="transmembrane region" description="Helical" evidence="8">
    <location>
        <begin position="463"/>
        <end position="483"/>
    </location>
</feature>
<feature type="region of interest" description="Disordered" evidence="7">
    <location>
        <begin position="30"/>
        <end position="146"/>
    </location>
</feature>
<evidence type="ECO:0000256" key="6">
    <source>
        <dbReference type="ARBA" id="ARBA00023136"/>
    </source>
</evidence>
<dbReference type="SUPFAM" id="SSF103473">
    <property type="entry name" value="MFS general substrate transporter"/>
    <property type="match status" value="1"/>
</dbReference>
<evidence type="ECO:0000256" key="7">
    <source>
        <dbReference type="SAM" id="MobiDB-lite"/>
    </source>
</evidence>
<keyword evidence="5 8" id="KW-1133">Transmembrane helix</keyword>
<dbReference type="GO" id="GO:0005886">
    <property type="term" value="C:plasma membrane"/>
    <property type="evidence" value="ECO:0007669"/>
    <property type="project" value="UniProtKB-SubCell"/>
</dbReference>
<keyword evidence="4 8" id="KW-0812">Transmembrane</keyword>
<dbReference type="Pfam" id="PF07690">
    <property type="entry name" value="MFS_1"/>
    <property type="match status" value="1"/>
</dbReference>
<evidence type="ECO:0000256" key="4">
    <source>
        <dbReference type="ARBA" id="ARBA00022692"/>
    </source>
</evidence>
<dbReference type="PANTHER" id="PTHR23517">
    <property type="entry name" value="RESISTANCE PROTEIN MDTM, PUTATIVE-RELATED-RELATED"/>
    <property type="match status" value="1"/>
</dbReference>
<feature type="transmembrane region" description="Helical" evidence="8">
    <location>
        <begin position="375"/>
        <end position="397"/>
    </location>
</feature>
<comment type="subcellular location">
    <subcellularLocation>
        <location evidence="1">Cell membrane</location>
        <topology evidence="1">Multi-pass membrane protein</topology>
    </subcellularLocation>
</comment>
<reference evidence="10 11" key="2">
    <citation type="submission" date="2020-06" db="EMBL/GenBank/DDBJ databases">
        <title>Antribacter stalactiti gen. nov., sp. nov., a new member of the family Nacardiaceae isolated from a cave.</title>
        <authorList>
            <person name="Kim I.S."/>
        </authorList>
    </citation>
    <scope>NUCLEOTIDE SEQUENCE [LARGE SCALE GENOMIC DNA]</scope>
    <source>
        <strain evidence="10 11">YC2-7</strain>
    </source>
</reference>
<evidence type="ECO:0000256" key="8">
    <source>
        <dbReference type="SAM" id="Phobius"/>
    </source>
</evidence>
<dbReference type="InterPro" id="IPR050171">
    <property type="entry name" value="MFS_Transporters"/>
</dbReference>
<dbReference type="EMBL" id="VCQU01000014">
    <property type="protein sequence ID" value="NMN99013.1"/>
    <property type="molecule type" value="Genomic_DNA"/>
</dbReference>
<evidence type="ECO:0000313" key="10">
    <source>
        <dbReference type="EMBL" id="NMN99013.1"/>
    </source>
</evidence>
<feature type="transmembrane region" description="Helical" evidence="8">
    <location>
        <begin position="173"/>
        <end position="193"/>
    </location>
</feature>
<organism evidence="10 11">
    <name type="scientific">Antrihabitans stalactiti</name>
    <dbReference type="NCBI Taxonomy" id="2584121"/>
    <lineage>
        <taxon>Bacteria</taxon>
        <taxon>Bacillati</taxon>
        <taxon>Actinomycetota</taxon>
        <taxon>Actinomycetes</taxon>
        <taxon>Mycobacteriales</taxon>
        <taxon>Nocardiaceae</taxon>
        <taxon>Antrihabitans</taxon>
    </lineage>
</organism>
<feature type="domain" description="Major facilitator superfamily (MFS) profile" evidence="9">
    <location>
        <begin position="174"/>
        <end position="555"/>
    </location>
</feature>
<feature type="transmembrane region" description="Helical" evidence="8">
    <location>
        <begin position="326"/>
        <end position="348"/>
    </location>
</feature>
<reference evidence="10 11" key="1">
    <citation type="submission" date="2019-05" db="EMBL/GenBank/DDBJ databases">
        <authorList>
            <person name="Lee S.D."/>
        </authorList>
    </citation>
    <scope>NUCLEOTIDE SEQUENCE [LARGE SCALE GENOMIC DNA]</scope>
    <source>
        <strain evidence="10 11">YC2-7</strain>
    </source>
</reference>
<comment type="caution">
    <text evidence="10">The sequence shown here is derived from an EMBL/GenBank/DDBJ whole genome shotgun (WGS) entry which is preliminary data.</text>
</comment>
<feature type="transmembrane region" description="Helical" evidence="8">
    <location>
        <begin position="299"/>
        <end position="320"/>
    </location>
</feature>
<keyword evidence="11" id="KW-1185">Reference proteome</keyword>
<keyword evidence="3" id="KW-1003">Cell membrane</keyword>
<keyword evidence="2" id="KW-0813">Transport</keyword>
<evidence type="ECO:0000259" key="9">
    <source>
        <dbReference type="PROSITE" id="PS50850"/>
    </source>
</evidence>
<dbReference type="PANTHER" id="PTHR23517:SF13">
    <property type="entry name" value="MAJOR FACILITATOR SUPERFAMILY MFS_1"/>
    <property type="match status" value="1"/>
</dbReference>
<feature type="transmembrane region" description="Helical" evidence="8">
    <location>
        <begin position="205"/>
        <end position="230"/>
    </location>
</feature>
<evidence type="ECO:0000256" key="3">
    <source>
        <dbReference type="ARBA" id="ARBA00022475"/>
    </source>
</evidence>
<evidence type="ECO:0000256" key="5">
    <source>
        <dbReference type="ARBA" id="ARBA00022989"/>
    </source>
</evidence>
<name>A0A848KIV9_9NOCA</name>
<accession>A0A848KIV9</accession>
<sequence length="579" mass="61153">MDRSVRHGGDQRAGRASLECSVAQHLRRRIHLQRSDARRTGYQGPHDRDGHRRRSRWLHDRGGRRTVAHPPRTIRPAQARRRPDSTRASLRSLRRPIRGPQPGSDDTGEGHRRRRPRLRVEQQDPRSSGAESCAERDRSRRGLLDPGHDLRRALRRSVDVARRREIRTGVKRSVPALPLLAAELFGFFIAAAAPSPLLVPFGRQFGFGAAMLTIIFAIYAIALLGALLTAGGLSDHVGRKPIIVGALLLETVSMLVFLAASATVWLLLARAIQGFATGIAVGALNAAIVEAARSRAGGLINGFAPLSGLAVGGLLSGWLIQQVADPAELIFSALAAFFAIAAGLTVLIPETSTMRPGAWPSLKPRLSIPAAARRTFLALTPGLIALWALGGLYLSLIPPAMGSVYGVHAALAGGLAIGMLNATGAIAPLVLARLQPQTVTVIGSAAIALGSLLIAASVVTTSIVLFFVGTFVAGIGFGSAFSASPRQLAAFVTASTRAQMFASIYVVSYAAFSIPAVLAGTFVQPFGLTSTLLVFALSLVVVALLGTATSLAERRAARTKMPDLGVGLRDSAHNSITAK</sequence>
<evidence type="ECO:0000313" key="11">
    <source>
        <dbReference type="Proteomes" id="UP000535543"/>
    </source>
</evidence>
<feature type="compositionally biased region" description="Basic and acidic residues" evidence="7">
    <location>
        <begin position="133"/>
        <end position="146"/>
    </location>
</feature>
<dbReference type="PROSITE" id="PS50850">
    <property type="entry name" value="MFS"/>
    <property type="match status" value="1"/>
</dbReference>
<dbReference type="Gene3D" id="1.20.1250.20">
    <property type="entry name" value="MFS general substrate transporter like domains"/>
    <property type="match status" value="1"/>
</dbReference>
<dbReference type="GO" id="GO:0022857">
    <property type="term" value="F:transmembrane transporter activity"/>
    <property type="evidence" value="ECO:0007669"/>
    <property type="project" value="InterPro"/>
</dbReference>
<dbReference type="InterPro" id="IPR020846">
    <property type="entry name" value="MFS_dom"/>
</dbReference>
<gene>
    <name evidence="10" type="ORF">FGL95_28660</name>
</gene>
<dbReference type="InterPro" id="IPR036259">
    <property type="entry name" value="MFS_trans_sf"/>
</dbReference>
<feature type="compositionally biased region" description="Basic and acidic residues" evidence="7">
    <location>
        <begin position="33"/>
        <end position="50"/>
    </location>
</feature>
<feature type="transmembrane region" description="Helical" evidence="8">
    <location>
        <begin position="274"/>
        <end position="292"/>
    </location>
</feature>
<feature type="transmembrane region" description="Helical" evidence="8">
    <location>
        <begin position="532"/>
        <end position="552"/>
    </location>
</feature>
<feature type="transmembrane region" description="Helical" evidence="8">
    <location>
        <begin position="242"/>
        <end position="268"/>
    </location>
</feature>
<proteinExistence type="predicted"/>
<dbReference type="InterPro" id="IPR011701">
    <property type="entry name" value="MFS"/>
</dbReference>
<protein>
    <submittedName>
        <fullName evidence="10">MFS transporter</fullName>
    </submittedName>
</protein>
<feature type="transmembrane region" description="Helical" evidence="8">
    <location>
        <begin position="504"/>
        <end position="526"/>
    </location>
</feature>
<keyword evidence="6 8" id="KW-0472">Membrane</keyword>
<dbReference type="InterPro" id="IPR005829">
    <property type="entry name" value="Sugar_transporter_CS"/>
</dbReference>
<dbReference type="AlphaFoldDB" id="A0A848KIV9"/>
<dbReference type="PROSITE" id="PS00216">
    <property type="entry name" value="SUGAR_TRANSPORT_1"/>
    <property type="match status" value="1"/>
</dbReference>
<feature type="transmembrane region" description="Helical" evidence="8">
    <location>
        <begin position="438"/>
        <end position="457"/>
    </location>
</feature>
<evidence type="ECO:0000256" key="2">
    <source>
        <dbReference type="ARBA" id="ARBA00022448"/>
    </source>
</evidence>
<dbReference type="Proteomes" id="UP000535543">
    <property type="component" value="Unassembled WGS sequence"/>
</dbReference>
<evidence type="ECO:0000256" key="1">
    <source>
        <dbReference type="ARBA" id="ARBA00004651"/>
    </source>
</evidence>